<organism evidence="1 2">
    <name type="scientific">Mesobacillus persicus</name>
    <dbReference type="NCBI Taxonomy" id="930146"/>
    <lineage>
        <taxon>Bacteria</taxon>
        <taxon>Bacillati</taxon>
        <taxon>Bacillota</taxon>
        <taxon>Bacilli</taxon>
        <taxon>Bacillales</taxon>
        <taxon>Bacillaceae</taxon>
        <taxon>Mesobacillus</taxon>
    </lineage>
</organism>
<evidence type="ECO:0000313" key="2">
    <source>
        <dbReference type="Proteomes" id="UP000198553"/>
    </source>
</evidence>
<dbReference type="Gene3D" id="2.40.10.270">
    <property type="entry name" value="Bacteriophage SPP1 head-tail adaptor protein"/>
    <property type="match status" value="1"/>
</dbReference>
<dbReference type="Proteomes" id="UP000198553">
    <property type="component" value="Unassembled WGS sequence"/>
</dbReference>
<dbReference type="AlphaFoldDB" id="A0A1H7XNT3"/>
<protein>
    <submittedName>
        <fullName evidence="1">Phage head-tail adaptor, putative, SPP1 family</fullName>
    </submittedName>
</protein>
<dbReference type="Pfam" id="PF05521">
    <property type="entry name" value="Phage_HCP"/>
    <property type="match status" value="1"/>
</dbReference>
<reference evidence="2" key="1">
    <citation type="submission" date="2016-10" db="EMBL/GenBank/DDBJ databases">
        <authorList>
            <person name="Varghese N."/>
            <person name="Submissions S."/>
        </authorList>
    </citation>
    <scope>NUCLEOTIDE SEQUENCE [LARGE SCALE GENOMIC DNA]</scope>
    <source>
        <strain evidence="2">B48,IBRC-M 10115,DSM 25386,CECT 8001</strain>
    </source>
</reference>
<dbReference type="OrthoDB" id="9808209at2"/>
<dbReference type="NCBIfam" id="TIGR01563">
    <property type="entry name" value="gp16_SPP1"/>
    <property type="match status" value="1"/>
</dbReference>
<keyword evidence="2" id="KW-1185">Reference proteome</keyword>
<sequence length="104" mass="12551">MNIGRLKHRISLIEEVQTETTNGFKQKEWVEVKKTWSDIHTYQRSKKVENDKEFEEVTIVFTLRYQTINKNHRIRYQGKDFIIQSVQDKTFEKRFLEVSASEVV</sequence>
<name>A0A1H7XNT3_9BACI</name>
<evidence type="ECO:0000313" key="1">
    <source>
        <dbReference type="EMBL" id="SEM34868.1"/>
    </source>
</evidence>
<accession>A0A1H7XNT3</accession>
<gene>
    <name evidence="1" type="ORF">SAMN05192533_102273</name>
</gene>
<dbReference type="InterPro" id="IPR038666">
    <property type="entry name" value="SSP1_head-tail_sf"/>
</dbReference>
<dbReference type="STRING" id="930146.SAMN05192533_102273"/>
<dbReference type="EMBL" id="FOBW01000002">
    <property type="protein sequence ID" value="SEM34868.1"/>
    <property type="molecule type" value="Genomic_DNA"/>
</dbReference>
<proteinExistence type="predicted"/>
<dbReference type="InterPro" id="IPR008767">
    <property type="entry name" value="Phage_SPP1_head-tail_adaptor"/>
</dbReference>